<feature type="non-terminal residue" evidence="1">
    <location>
        <position position="370"/>
    </location>
</feature>
<accession>A0ACA9S124</accession>
<name>A0ACA9S124_9GLOM</name>
<proteinExistence type="predicted"/>
<gene>
    <name evidence="1" type="ORF">RPERSI_LOCUS25130</name>
</gene>
<dbReference type="Proteomes" id="UP000789920">
    <property type="component" value="Unassembled WGS sequence"/>
</dbReference>
<keyword evidence="2" id="KW-1185">Reference proteome</keyword>
<evidence type="ECO:0000313" key="2">
    <source>
        <dbReference type="Proteomes" id="UP000789920"/>
    </source>
</evidence>
<organism evidence="1 2">
    <name type="scientific">Racocetra persica</name>
    <dbReference type="NCBI Taxonomy" id="160502"/>
    <lineage>
        <taxon>Eukaryota</taxon>
        <taxon>Fungi</taxon>
        <taxon>Fungi incertae sedis</taxon>
        <taxon>Mucoromycota</taxon>
        <taxon>Glomeromycotina</taxon>
        <taxon>Glomeromycetes</taxon>
        <taxon>Diversisporales</taxon>
        <taxon>Gigasporaceae</taxon>
        <taxon>Racocetra</taxon>
    </lineage>
</organism>
<comment type="caution">
    <text evidence="1">The sequence shown here is derived from an EMBL/GenBank/DDBJ whole genome shotgun (WGS) entry which is preliminary data.</text>
</comment>
<sequence>TNLNSGNINNIADQKELITECYNSEEESSTDTFCRKLQQLDVDTSQYTLSFSKLLSTSMPYIPSDSSDSANSANSDDQRSKTLPNRSPFACIRLSDAFCNDSQPTKYINSTISVDNNTAHSIDNHSECDKTLQHNHTSSNSYIDMKQSTNTSVYQLRHRRSSLPKPLIEPITKQETKSLSTFSDQKKSLKNQIKNTLPTRSNPKRSSTISLPSYENLQKVRKLIICKKTNCGKSFASEAELEAHEQTVHPYRCHYQGCNSRFDRLDLVKKHLQTHTDIYPRECEVPGCGTIYFTRKSYQSHLMKHGKLERMRSQIEVEKPNRSKNVNNQKKNYVHEKNPNTEEFIARNKKDKVSANNKKNGVHEDSKRHK</sequence>
<dbReference type="EMBL" id="CAJVQC010082284">
    <property type="protein sequence ID" value="CAG8819423.1"/>
    <property type="molecule type" value="Genomic_DNA"/>
</dbReference>
<evidence type="ECO:0000313" key="1">
    <source>
        <dbReference type="EMBL" id="CAG8819423.1"/>
    </source>
</evidence>
<reference evidence="1" key="1">
    <citation type="submission" date="2021-06" db="EMBL/GenBank/DDBJ databases">
        <authorList>
            <person name="Kallberg Y."/>
            <person name="Tangrot J."/>
            <person name="Rosling A."/>
        </authorList>
    </citation>
    <scope>NUCLEOTIDE SEQUENCE</scope>
    <source>
        <strain evidence="1">MA461A</strain>
    </source>
</reference>
<protein>
    <submittedName>
        <fullName evidence="1">1562_t:CDS:1</fullName>
    </submittedName>
</protein>
<feature type="non-terminal residue" evidence="1">
    <location>
        <position position="1"/>
    </location>
</feature>